<evidence type="ECO:0000259" key="2">
    <source>
        <dbReference type="Pfam" id="PF04909"/>
    </source>
</evidence>
<organism evidence="3 4">
    <name type="scientific">Brevibacterium otitidis</name>
    <dbReference type="NCBI Taxonomy" id="53364"/>
    <lineage>
        <taxon>Bacteria</taxon>
        <taxon>Bacillati</taxon>
        <taxon>Actinomycetota</taxon>
        <taxon>Actinomycetes</taxon>
        <taxon>Micrococcales</taxon>
        <taxon>Brevibacteriaceae</taxon>
        <taxon>Brevibacterium</taxon>
    </lineage>
</organism>
<dbReference type="InterPro" id="IPR032466">
    <property type="entry name" value="Metal_Hydrolase"/>
</dbReference>
<dbReference type="PANTHER" id="PTHR21240">
    <property type="entry name" value="2-AMINO-3-CARBOXYLMUCONATE-6-SEMIALDEHYDE DECARBOXYLASE"/>
    <property type="match status" value="1"/>
</dbReference>
<dbReference type="EMBL" id="JBHMAU010000038">
    <property type="protein sequence ID" value="MFB9775762.1"/>
    <property type="molecule type" value="Genomic_DNA"/>
</dbReference>
<name>A0ABV5X1C0_9MICO</name>
<dbReference type="Proteomes" id="UP001589707">
    <property type="component" value="Unassembled WGS sequence"/>
</dbReference>
<dbReference type="SUPFAM" id="SSF51556">
    <property type="entry name" value="Metallo-dependent hydrolases"/>
    <property type="match status" value="1"/>
</dbReference>
<dbReference type="RefSeq" id="WP_376839172.1">
    <property type="nucleotide sequence ID" value="NZ_JBHMAU010000038.1"/>
</dbReference>
<dbReference type="Gene3D" id="3.20.20.140">
    <property type="entry name" value="Metal-dependent hydrolases"/>
    <property type="match status" value="1"/>
</dbReference>
<proteinExistence type="predicted"/>
<evidence type="ECO:0000313" key="3">
    <source>
        <dbReference type="EMBL" id="MFB9775762.1"/>
    </source>
</evidence>
<keyword evidence="1" id="KW-0456">Lyase</keyword>
<reference evidence="3 4" key="1">
    <citation type="submission" date="2024-09" db="EMBL/GenBank/DDBJ databases">
        <authorList>
            <person name="Sun Q."/>
            <person name="Mori K."/>
        </authorList>
    </citation>
    <scope>NUCLEOTIDE SEQUENCE [LARGE SCALE GENOMIC DNA]</scope>
    <source>
        <strain evidence="3 4">JCM 11683</strain>
    </source>
</reference>
<dbReference type="PANTHER" id="PTHR21240:SF28">
    <property type="entry name" value="ISO-OROTATE DECARBOXYLASE (EUROFUNG)"/>
    <property type="match status" value="1"/>
</dbReference>
<accession>A0ABV5X1C0</accession>
<evidence type="ECO:0000313" key="4">
    <source>
        <dbReference type="Proteomes" id="UP001589707"/>
    </source>
</evidence>
<feature type="domain" description="Amidohydrolase-related" evidence="2">
    <location>
        <begin position="27"/>
        <end position="296"/>
    </location>
</feature>
<gene>
    <name evidence="3" type="ORF">ACFFN1_04965</name>
</gene>
<sequence>MTSLPDPRTDAEIPGFLTALELPGLADIHIHFLPARMQQKVWAVFDNAAEVDGYDWPITYRFDVATRLEILRGFRIPAIPALTYPHKPGMAAWLNDWNAAFAAEHADVIHCGTLYPEEGVGDYVRQALDAGARLFKMHVQVGDFAPDSPLLAPAWEALAAAEVPVVIHVGSGPRPGRFTGPEHMRQVLADFPQLHAVIAHMGMPEYHAFADLAEDFEHVHLDTTMFATDFTNRMAPFDERYRSRLAELRERVVLGSDFPTIPYPYAHQLEALARLRLGEEWLRAVLWDNGARLLGLPARSS</sequence>
<dbReference type="CDD" id="cd01292">
    <property type="entry name" value="metallo-dependent_hydrolases"/>
    <property type="match status" value="1"/>
</dbReference>
<evidence type="ECO:0000256" key="1">
    <source>
        <dbReference type="ARBA" id="ARBA00023239"/>
    </source>
</evidence>
<keyword evidence="4" id="KW-1185">Reference proteome</keyword>
<dbReference type="InterPro" id="IPR032465">
    <property type="entry name" value="ACMSD"/>
</dbReference>
<dbReference type="Pfam" id="PF04909">
    <property type="entry name" value="Amidohydro_2"/>
    <property type="match status" value="1"/>
</dbReference>
<protein>
    <submittedName>
        <fullName evidence="3">Amidohydrolase family protein</fullName>
    </submittedName>
</protein>
<dbReference type="InterPro" id="IPR006680">
    <property type="entry name" value="Amidohydro-rel"/>
</dbReference>
<comment type="caution">
    <text evidence="3">The sequence shown here is derived from an EMBL/GenBank/DDBJ whole genome shotgun (WGS) entry which is preliminary data.</text>
</comment>